<dbReference type="Proteomes" id="UP000430975">
    <property type="component" value="Unassembled WGS sequence"/>
</dbReference>
<dbReference type="PRINTS" id="PR00727">
    <property type="entry name" value="LEADERPTASE"/>
</dbReference>
<keyword evidence="5 7" id="KW-0378">Hydrolase</keyword>
<evidence type="ECO:0000256" key="5">
    <source>
        <dbReference type="ARBA" id="ARBA00022801"/>
    </source>
</evidence>
<dbReference type="AlphaFoldDB" id="A0A6I2G9U3"/>
<dbReference type="Gene3D" id="2.10.109.10">
    <property type="entry name" value="Umud Fragment, subunit A"/>
    <property type="match status" value="1"/>
</dbReference>
<keyword evidence="7" id="KW-0645">Protease</keyword>
<comment type="similarity">
    <text evidence="3 7">Belongs to the peptidase S26 family.</text>
</comment>
<dbReference type="EMBL" id="WJQS01000001">
    <property type="protein sequence ID" value="MRI84540.1"/>
    <property type="molecule type" value="Genomic_DNA"/>
</dbReference>
<dbReference type="InterPro" id="IPR000223">
    <property type="entry name" value="Pept_S26A_signal_pept_1"/>
</dbReference>
<keyword evidence="10" id="KW-1185">Reference proteome</keyword>
<dbReference type="InterPro" id="IPR019757">
    <property type="entry name" value="Pept_S26A_signal_pept_1_Lys-AS"/>
</dbReference>
<feature type="domain" description="Peptidase S26" evidence="8">
    <location>
        <begin position="10"/>
        <end position="171"/>
    </location>
</feature>
<dbReference type="InterPro" id="IPR019533">
    <property type="entry name" value="Peptidase_S26"/>
</dbReference>
<dbReference type="CDD" id="cd06530">
    <property type="entry name" value="S26_SPase_I"/>
    <property type="match status" value="1"/>
</dbReference>
<reference evidence="9 10" key="1">
    <citation type="submission" date="2019-11" db="EMBL/GenBank/DDBJ databases">
        <title>Characterisation of Fundicoccus ignavus gen. nov. sp. nov., a novel genus of the family Aerococcaceae isolated from bulk tank milk.</title>
        <authorList>
            <person name="Siebert A."/>
            <person name="Huptas C."/>
            <person name="Wenning M."/>
            <person name="Scherer S."/>
            <person name="Doll E.V."/>
        </authorList>
    </citation>
    <scope>NUCLEOTIDE SEQUENCE [LARGE SCALE GENOMIC DNA]</scope>
    <source>
        <strain evidence="9 10">WS4759</strain>
    </source>
</reference>
<dbReference type="PANTHER" id="PTHR43390:SF1">
    <property type="entry name" value="CHLOROPLAST PROCESSING PEPTIDASE"/>
    <property type="match status" value="1"/>
</dbReference>
<keyword evidence="7" id="KW-0472">Membrane</keyword>
<dbReference type="PROSITE" id="PS00760">
    <property type="entry name" value="SPASE_I_2"/>
    <property type="match status" value="1"/>
</dbReference>
<dbReference type="EC" id="3.4.21.89" evidence="4 7"/>
<organism evidence="9 10">
    <name type="scientific">Fundicoccus ignavus</name>
    <dbReference type="NCBI Taxonomy" id="2664442"/>
    <lineage>
        <taxon>Bacteria</taxon>
        <taxon>Bacillati</taxon>
        <taxon>Bacillota</taxon>
        <taxon>Bacilli</taxon>
        <taxon>Lactobacillales</taxon>
        <taxon>Aerococcaceae</taxon>
        <taxon>Fundicoccus</taxon>
    </lineage>
</organism>
<evidence type="ECO:0000256" key="2">
    <source>
        <dbReference type="ARBA" id="ARBA00004401"/>
    </source>
</evidence>
<dbReference type="Pfam" id="PF10502">
    <property type="entry name" value="Peptidase_S26"/>
    <property type="match status" value="1"/>
</dbReference>
<dbReference type="GO" id="GO:0009003">
    <property type="term" value="F:signal peptidase activity"/>
    <property type="evidence" value="ECO:0007669"/>
    <property type="project" value="UniProtKB-EC"/>
</dbReference>
<feature type="active site" evidence="6">
    <location>
        <position position="78"/>
    </location>
</feature>
<evidence type="ECO:0000256" key="7">
    <source>
        <dbReference type="RuleBase" id="RU362042"/>
    </source>
</evidence>
<comment type="catalytic activity">
    <reaction evidence="1 7">
        <text>Cleavage of hydrophobic, N-terminal signal or leader sequences from secreted and periplasmic proteins.</text>
        <dbReference type="EC" id="3.4.21.89"/>
    </reaction>
</comment>
<feature type="active site" evidence="6">
    <location>
        <position position="39"/>
    </location>
</feature>
<sequence length="194" mass="22216">MKYILKEIFSTIVMFLVMFLVILGVYKYIAEPFIVDGASMEYTLRSGERLWMLKLNNIDRFDVIIFPAPSDEEKLYVKRVIGVPGDTIAYENGELILNGEAMNEPYLAQKESEFDGNFTYDFTLEEITGEITVPEGKLFVMGDNRRNSLDGRRFGFIDADDVLGEADFINWPLNEFGLLDKYELSEDGSEIVAR</sequence>
<keyword evidence="7" id="KW-1133">Transmembrane helix</keyword>
<dbReference type="RefSeq" id="WP_153862989.1">
    <property type="nucleotide sequence ID" value="NZ_WJQS01000001.1"/>
</dbReference>
<dbReference type="InterPro" id="IPR019758">
    <property type="entry name" value="Pept_S26A_signal_pept_1_CS"/>
</dbReference>
<keyword evidence="7" id="KW-0812">Transmembrane</keyword>
<dbReference type="PROSITE" id="PS00761">
    <property type="entry name" value="SPASE_I_3"/>
    <property type="match status" value="1"/>
</dbReference>
<accession>A0A6I2G9U3</accession>
<dbReference type="NCBIfam" id="TIGR02227">
    <property type="entry name" value="sigpep_I_bact"/>
    <property type="match status" value="1"/>
</dbReference>
<comment type="caution">
    <text evidence="9">The sequence shown here is derived from an EMBL/GenBank/DDBJ whole genome shotgun (WGS) entry which is preliminary data.</text>
</comment>
<evidence type="ECO:0000313" key="10">
    <source>
        <dbReference type="Proteomes" id="UP000430975"/>
    </source>
</evidence>
<dbReference type="GO" id="GO:0006465">
    <property type="term" value="P:signal peptide processing"/>
    <property type="evidence" value="ECO:0007669"/>
    <property type="project" value="InterPro"/>
</dbReference>
<evidence type="ECO:0000256" key="4">
    <source>
        <dbReference type="ARBA" id="ARBA00013208"/>
    </source>
</evidence>
<dbReference type="SUPFAM" id="SSF51306">
    <property type="entry name" value="LexA/Signal peptidase"/>
    <property type="match status" value="1"/>
</dbReference>
<evidence type="ECO:0000256" key="3">
    <source>
        <dbReference type="ARBA" id="ARBA00009370"/>
    </source>
</evidence>
<dbReference type="GO" id="GO:0005886">
    <property type="term" value="C:plasma membrane"/>
    <property type="evidence" value="ECO:0007669"/>
    <property type="project" value="UniProtKB-SubCell"/>
</dbReference>
<dbReference type="InterPro" id="IPR036286">
    <property type="entry name" value="LexA/Signal_pep-like_sf"/>
</dbReference>
<dbReference type="PANTHER" id="PTHR43390">
    <property type="entry name" value="SIGNAL PEPTIDASE I"/>
    <property type="match status" value="1"/>
</dbReference>
<feature type="transmembrane region" description="Helical" evidence="7">
    <location>
        <begin position="12"/>
        <end position="29"/>
    </location>
</feature>
<dbReference type="GO" id="GO:0004252">
    <property type="term" value="F:serine-type endopeptidase activity"/>
    <property type="evidence" value="ECO:0007669"/>
    <property type="project" value="InterPro"/>
</dbReference>
<evidence type="ECO:0000259" key="8">
    <source>
        <dbReference type="Pfam" id="PF10502"/>
    </source>
</evidence>
<proteinExistence type="inferred from homology"/>
<evidence type="ECO:0000256" key="1">
    <source>
        <dbReference type="ARBA" id="ARBA00000677"/>
    </source>
</evidence>
<gene>
    <name evidence="9" type="primary">lepB</name>
    <name evidence="9" type="ORF">GIY09_01335</name>
</gene>
<name>A0A6I2G9U3_9LACT</name>
<comment type="subcellular location">
    <subcellularLocation>
        <location evidence="2">Cell membrane</location>
        <topology evidence="2">Single-pass type II membrane protein</topology>
    </subcellularLocation>
    <subcellularLocation>
        <location evidence="7">Membrane</location>
        <topology evidence="7">Single-pass type II membrane protein</topology>
    </subcellularLocation>
</comment>
<protein>
    <recommendedName>
        <fullName evidence="4 7">Signal peptidase I</fullName>
        <ecNumber evidence="4 7">3.4.21.89</ecNumber>
    </recommendedName>
</protein>
<evidence type="ECO:0000313" key="9">
    <source>
        <dbReference type="EMBL" id="MRI84540.1"/>
    </source>
</evidence>
<evidence type="ECO:0000256" key="6">
    <source>
        <dbReference type="PIRSR" id="PIRSR600223-1"/>
    </source>
</evidence>